<feature type="transmembrane region" description="Helical" evidence="9">
    <location>
        <begin position="458"/>
        <end position="480"/>
    </location>
</feature>
<feature type="transmembrane region" description="Helical" evidence="9">
    <location>
        <begin position="487"/>
        <end position="506"/>
    </location>
</feature>
<reference evidence="13" key="1">
    <citation type="journal article" date="2019" name="Int. J. Syst. Evol. Microbiol.">
        <title>The Global Catalogue of Microorganisms (GCM) 10K type strain sequencing project: providing services to taxonomists for standard genome sequencing and annotation.</title>
        <authorList>
            <consortium name="The Broad Institute Genomics Platform"/>
            <consortium name="The Broad Institute Genome Sequencing Center for Infectious Disease"/>
            <person name="Wu L."/>
            <person name="Ma J."/>
        </authorList>
    </citation>
    <scope>NUCLEOTIDE SEQUENCE [LARGE SCALE GENOMIC DNA]</scope>
    <source>
        <strain evidence="13">CGMCC 4.1542</strain>
    </source>
</reference>
<feature type="compositionally biased region" description="Gly residues" evidence="8">
    <location>
        <begin position="525"/>
        <end position="570"/>
    </location>
</feature>
<keyword evidence="7 9" id="KW-0472">Membrane</keyword>
<evidence type="ECO:0000256" key="9">
    <source>
        <dbReference type="SAM" id="Phobius"/>
    </source>
</evidence>
<comment type="caution">
    <text evidence="12">The sequence shown here is derived from an EMBL/GenBank/DDBJ whole genome shotgun (WGS) entry which is preliminary data.</text>
</comment>
<feature type="compositionally biased region" description="Basic and acidic residues" evidence="8">
    <location>
        <begin position="1"/>
        <end position="13"/>
    </location>
</feature>
<evidence type="ECO:0000256" key="5">
    <source>
        <dbReference type="ARBA" id="ARBA00022692"/>
    </source>
</evidence>
<dbReference type="EC" id="2.4.-.-" evidence="12"/>
<feature type="transmembrane region" description="Helical" evidence="9">
    <location>
        <begin position="378"/>
        <end position="398"/>
    </location>
</feature>
<accession>A0ABV9WZ25</accession>
<feature type="region of interest" description="Disordered" evidence="8">
    <location>
        <begin position="1"/>
        <end position="41"/>
    </location>
</feature>
<evidence type="ECO:0000256" key="4">
    <source>
        <dbReference type="ARBA" id="ARBA00022679"/>
    </source>
</evidence>
<organism evidence="12 13">
    <name type="scientific">Streptomyces lienomycini</name>
    <dbReference type="NCBI Taxonomy" id="284035"/>
    <lineage>
        <taxon>Bacteria</taxon>
        <taxon>Bacillati</taxon>
        <taxon>Actinomycetota</taxon>
        <taxon>Actinomycetes</taxon>
        <taxon>Kitasatosporales</taxon>
        <taxon>Streptomycetaceae</taxon>
        <taxon>Streptomyces</taxon>
    </lineage>
</organism>
<feature type="transmembrane region" description="Helical" evidence="9">
    <location>
        <begin position="162"/>
        <end position="182"/>
    </location>
</feature>
<dbReference type="Pfam" id="PF24878">
    <property type="entry name" value="YkcB_C"/>
    <property type="match status" value="1"/>
</dbReference>
<feature type="transmembrane region" description="Helical" evidence="9">
    <location>
        <begin position="213"/>
        <end position="246"/>
    </location>
</feature>
<keyword evidence="4 12" id="KW-0808">Transferase</keyword>
<dbReference type="PANTHER" id="PTHR33908">
    <property type="entry name" value="MANNOSYLTRANSFERASE YKCB-RELATED"/>
    <property type="match status" value="1"/>
</dbReference>
<evidence type="ECO:0000256" key="3">
    <source>
        <dbReference type="ARBA" id="ARBA00022676"/>
    </source>
</evidence>
<feature type="domain" description="Glycosyltransferase RgtA/B/C/D-like" evidence="10">
    <location>
        <begin position="114"/>
        <end position="268"/>
    </location>
</feature>
<evidence type="ECO:0000259" key="10">
    <source>
        <dbReference type="Pfam" id="PF13231"/>
    </source>
</evidence>
<name>A0ABV9WZ25_9ACTN</name>
<sequence length="727" mass="73910">MTTHHDPTAHVDGAHAPAGRDGSPPPPTPPAPPAHSRPRLSRAARLWRGRPEDPRWVRPALLALLLATALLYLLNLSASGYANSFYSAAVQAGSQSWKAFFFGSLDAGNAITVDKPPAALWPMALAVRIFGLSSWSILVPEVLMGVGTVAVVYAAVRRRFSPAAGLIAGAVLALTPVAALMFRFNNPDALLALLMSVACYLVVRALEDGRTGWLVWAGAAVGLAFLAKTLQAFLILPPLALVYGVCAPVRLKRRLGQLALATLAIVVSGGWWVAVVELWPASSRPYVGGSQNNSFLELTFGYNGLGRLNGEETGSVGGGGGMGGGMGGGGQWGETGWGRMFNSEIGGQISWLLPAALILLAAGLVATRRAARTDTARASFLVWGGSLLMTTAVFSYMAGIFHQYYTVALAPYLAAVIGMGAATLWERRERLWASLALAAAVTASAAWGYVLLNRTPDYLPWLRLPVLVGGLVAALGLVFAGRLGRRAALAAAGLGLVASLAAPTAYTLSTVREGHSGSIVTAGPSGAGMRGGGPGGGGGFPDGGFPGGGTAPGQGQGGPGNGGFPGGAPGTGQTPPNGQAAPNGQNGQNGPNGEAGGRMGAGGGMGGLLNGAEVDSDAKKLLETDADAYTWAAAAIGSQNAASYQLSTGEPVMAIGGFNGTDPSPTLAQFKKYVADGRIHYFVGGGSGGGMGGGSGTASQITSWVEANFEEVTAGSATFYDLTSPTD</sequence>
<feature type="transmembrane region" description="Helical" evidence="9">
    <location>
        <begin position="349"/>
        <end position="366"/>
    </location>
</feature>
<dbReference type="InterPro" id="IPR056785">
    <property type="entry name" value="YkcA/B-like_C"/>
</dbReference>
<comment type="subcellular location">
    <subcellularLocation>
        <location evidence="1">Cell membrane</location>
        <topology evidence="1">Multi-pass membrane protein</topology>
    </subcellularLocation>
</comment>
<evidence type="ECO:0000259" key="11">
    <source>
        <dbReference type="Pfam" id="PF24878"/>
    </source>
</evidence>
<evidence type="ECO:0000256" key="7">
    <source>
        <dbReference type="ARBA" id="ARBA00023136"/>
    </source>
</evidence>
<keyword evidence="6 9" id="KW-1133">Transmembrane helix</keyword>
<protein>
    <submittedName>
        <fullName evidence="12">ArnT family glycosyltransferase</fullName>
        <ecNumber evidence="12">2.4.-.-</ecNumber>
    </submittedName>
</protein>
<keyword evidence="13" id="KW-1185">Reference proteome</keyword>
<dbReference type="InterPro" id="IPR050297">
    <property type="entry name" value="LipidA_mod_glycosyltrf_83"/>
</dbReference>
<evidence type="ECO:0000256" key="8">
    <source>
        <dbReference type="SAM" id="MobiDB-lite"/>
    </source>
</evidence>
<proteinExistence type="predicted"/>
<evidence type="ECO:0000256" key="2">
    <source>
        <dbReference type="ARBA" id="ARBA00022475"/>
    </source>
</evidence>
<feature type="region of interest" description="Disordered" evidence="8">
    <location>
        <begin position="517"/>
        <end position="604"/>
    </location>
</feature>
<feature type="domain" description="Putative mannosyltransferase YkcA/B-like C-terminal" evidence="11">
    <location>
        <begin position="620"/>
        <end position="708"/>
    </location>
</feature>
<feature type="transmembrane region" description="Helical" evidence="9">
    <location>
        <begin position="56"/>
        <end position="74"/>
    </location>
</feature>
<evidence type="ECO:0000313" key="12">
    <source>
        <dbReference type="EMBL" id="MFC5016888.1"/>
    </source>
</evidence>
<feature type="transmembrane region" description="Helical" evidence="9">
    <location>
        <begin position="258"/>
        <end position="279"/>
    </location>
</feature>
<feature type="compositionally biased region" description="Low complexity" evidence="8">
    <location>
        <begin position="571"/>
        <end position="592"/>
    </location>
</feature>
<feature type="transmembrane region" description="Helical" evidence="9">
    <location>
        <begin position="135"/>
        <end position="156"/>
    </location>
</feature>
<feature type="transmembrane region" description="Helical" evidence="9">
    <location>
        <begin position="404"/>
        <end position="425"/>
    </location>
</feature>
<feature type="compositionally biased region" description="Pro residues" evidence="8">
    <location>
        <begin position="23"/>
        <end position="35"/>
    </location>
</feature>
<gene>
    <name evidence="12" type="ORF">ACFPRC_18625</name>
</gene>
<keyword evidence="5 9" id="KW-0812">Transmembrane</keyword>
<evidence type="ECO:0000256" key="6">
    <source>
        <dbReference type="ARBA" id="ARBA00022989"/>
    </source>
</evidence>
<dbReference type="Proteomes" id="UP001595855">
    <property type="component" value="Unassembled WGS sequence"/>
</dbReference>
<dbReference type="EMBL" id="JBHSJO010000001">
    <property type="protein sequence ID" value="MFC5016888.1"/>
    <property type="molecule type" value="Genomic_DNA"/>
</dbReference>
<dbReference type="Pfam" id="PF13231">
    <property type="entry name" value="PMT_2"/>
    <property type="match status" value="1"/>
</dbReference>
<dbReference type="InterPro" id="IPR038731">
    <property type="entry name" value="RgtA/B/C-like"/>
</dbReference>
<keyword evidence="2" id="KW-1003">Cell membrane</keyword>
<dbReference type="RefSeq" id="WP_344503478.1">
    <property type="nucleotide sequence ID" value="NZ_BAAATN010000005.1"/>
</dbReference>
<dbReference type="GO" id="GO:0016757">
    <property type="term" value="F:glycosyltransferase activity"/>
    <property type="evidence" value="ECO:0007669"/>
    <property type="project" value="UniProtKB-KW"/>
</dbReference>
<feature type="compositionally biased region" description="Gly residues" evidence="8">
    <location>
        <begin position="593"/>
        <end position="604"/>
    </location>
</feature>
<feature type="transmembrane region" description="Helical" evidence="9">
    <location>
        <begin position="432"/>
        <end position="452"/>
    </location>
</feature>
<evidence type="ECO:0000256" key="1">
    <source>
        <dbReference type="ARBA" id="ARBA00004651"/>
    </source>
</evidence>
<dbReference type="PANTHER" id="PTHR33908:SF3">
    <property type="entry name" value="UNDECAPRENYL PHOSPHATE-ALPHA-4-AMINO-4-DEOXY-L-ARABINOSE ARABINOSYL TRANSFERASE"/>
    <property type="match status" value="1"/>
</dbReference>
<evidence type="ECO:0000313" key="13">
    <source>
        <dbReference type="Proteomes" id="UP001595855"/>
    </source>
</evidence>
<keyword evidence="3 12" id="KW-0328">Glycosyltransferase</keyword>